<feature type="compositionally biased region" description="Basic and acidic residues" evidence="1">
    <location>
        <begin position="57"/>
        <end position="100"/>
    </location>
</feature>
<reference evidence="2 3" key="1">
    <citation type="journal article" date="2023" name="Mol. Phylogenet. Evol.">
        <title>Genome-scale phylogeny and comparative genomics of the fungal order Sordariales.</title>
        <authorList>
            <person name="Hensen N."/>
            <person name="Bonometti L."/>
            <person name="Westerberg I."/>
            <person name="Brannstrom I.O."/>
            <person name="Guillou S."/>
            <person name="Cros-Aarteil S."/>
            <person name="Calhoun S."/>
            <person name="Haridas S."/>
            <person name="Kuo A."/>
            <person name="Mondo S."/>
            <person name="Pangilinan J."/>
            <person name="Riley R."/>
            <person name="LaButti K."/>
            <person name="Andreopoulos B."/>
            <person name="Lipzen A."/>
            <person name="Chen C."/>
            <person name="Yan M."/>
            <person name="Daum C."/>
            <person name="Ng V."/>
            <person name="Clum A."/>
            <person name="Steindorff A."/>
            <person name="Ohm R.A."/>
            <person name="Martin F."/>
            <person name="Silar P."/>
            <person name="Natvig D.O."/>
            <person name="Lalanne C."/>
            <person name="Gautier V."/>
            <person name="Ament-Velasquez S.L."/>
            <person name="Kruys A."/>
            <person name="Hutchinson M.I."/>
            <person name="Powell A.J."/>
            <person name="Barry K."/>
            <person name="Miller A.N."/>
            <person name="Grigoriev I.V."/>
            <person name="Debuchy R."/>
            <person name="Gladieux P."/>
            <person name="Hiltunen Thoren M."/>
            <person name="Johannesson H."/>
        </authorList>
    </citation>
    <scope>NUCLEOTIDE SEQUENCE [LARGE SCALE GENOMIC DNA]</scope>
    <source>
        <strain evidence="2 3">FGSC 10403</strain>
    </source>
</reference>
<name>A0AAJ0MLF5_9PEZI</name>
<comment type="caution">
    <text evidence="2">The sequence shown here is derived from an EMBL/GenBank/DDBJ whole genome shotgun (WGS) entry which is preliminary data.</text>
</comment>
<accession>A0AAJ0MLF5</accession>
<protein>
    <submittedName>
        <fullName evidence="2">Uncharacterized protein</fullName>
    </submittedName>
</protein>
<evidence type="ECO:0000313" key="2">
    <source>
        <dbReference type="EMBL" id="KAK3484556.1"/>
    </source>
</evidence>
<feature type="compositionally biased region" description="Basic and acidic residues" evidence="1">
    <location>
        <begin position="106"/>
        <end position="116"/>
    </location>
</feature>
<dbReference type="GeneID" id="87878239"/>
<evidence type="ECO:0000256" key="1">
    <source>
        <dbReference type="SAM" id="MobiDB-lite"/>
    </source>
</evidence>
<evidence type="ECO:0000313" key="3">
    <source>
        <dbReference type="Proteomes" id="UP001285908"/>
    </source>
</evidence>
<dbReference type="EMBL" id="JAULSX010000016">
    <property type="protein sequence ID" value="KAK3484556.1"/>
    <property type="molecule type" value="Genomic_DNA"/>
</dbReference>
<proteinExistence type="predicted"/>
<feature type="region of interest" description="Disordered" evidence="1">
    <location>
        <begin position="57"/>
        <end position="116"/>
    </location>
</feature>
<dbReference type="AlphaFoldDB" id="A0AAJ0MLF5"/>
<keyword evidence="3" id="KW-1185">Reference proteome</keyword>
<gene>
    <name evidence="2" type="ORF">B0T23DRAFT_437251</name>
</gene>
<organism evidence="2 3">
    <name type="scientific">Neurospora hispaniola</name>
    <dbReference type="NCBI Taxonomy" id="588809"/>
    <lineage>
        <taxon>Eukaryota</taxon>
        <taxon>Fungi</taxon>
        <taxon>Dikarya</taxon>
        <taxon>Ascomycota</taxon>
        <taxon>Pezizomycotina</taxon>
        <taxon>Sordariomycetes</taxon>
        <taxon>Sordariomycetidae</taxon>
        <taxon>Sordariales</taxon>
        <taxon>Sordariaceae</taxon>
        <taxon>Neurospora</taxon>
    </lineage>
</organism>
<dbReference type="RefSeq" id="XP_062687692.1">
    <property type="nucleotide sequence ID" value="XM_062840617.1"/>
</dbReference>
<sequence>MPSKKQRQHHCPVCTRVGNVRCLKKQHWRPCEIHGKSGHHGDFSVCVKCDGSEKRAEKAERIERQKEREEQERLRKEEAERKKREEDEAKRAEKEKVRQEKHLKHESKDAKKEDES</sequence>
<dbReference type="Proteomes" id="UP001285908">
    <property type="component" value="Unassembled WGS sequence"/>
</dbReference>